<evidence type="ECO:0000256" key="1">
    <source>
        <dbReference type="SAM" id="MobiDB-lite"/>
    </source>
</evidence>
<evidence type="ECO:0000313" key="3">
    <source>
        <dbReference type="EMBL" id="CAA9341649.1"/>
    </source>
</evidence>
<organism evidence="3">
    <name type="scientific">uncultured Nocardioidaceae bacterium</name>
    <dbReference type="NCBI Taxonomy" id="253824"/>
    <lineage>
        <taxon>Bacteria</taxon>
        <taxon>Bacillati</taxon>
        <taxon>Actinomycetota</taxon>
        <taxon>Actinomycetes</taxon>
        <taxon>Propionibacteriales</taxon>
        <taxon>Nocardioidaceae</taxon>
        <taxon>environmental samples</taxon>
    </lineage>
</organism>
<dbReference type="InterPro" id="IPR036291">
    <property type="entry name" value="NAD(P)-bd_dom_sf"/>
</dbReference>
<dbReference type="EMBL" id="CADCUJ010000038">
    <property type="protein sequence ID" value="CAA9341649.1"/>
    <property type="molecule type" value="Genomic_DNA"/>
</dbReference>
<sequence>MRTLILGGTSWLGGVLAEVASRRGHLVTCLARGESGSAPDAVRWIRADRRGPGAYDAVRDDTWDAVLDVGRQPMHVRSALAALAGRARHWAFVSTGSVYADDSTAGQDESAPLHAPWTGAGEAGDEDYGPAKVACERACQEALPAERLLVARAGLIAGYGDLSDRFGYWPARLARGGEQRVLLPPRSNPVQVIDVKDLAAWLVHGAENAVAGVLNAVGNTLTLSDVLAECQRAAASSPVYVEADQDWLIRHEVSPWSGPGSLPLWLPLPEYAGFMTRSNAAARAAGLRLRPLSETAADALAWERRLGLDRERKAGLGRQREADLLSELAGR</sequence>
<dbReference type="SUPFAM" id="SSF51735">
    <property type="entry name" value="NAD(P)-binding Rossmann-fold domains"/>
    <property type="match status" value="1"/>
</dbReference>
<accession>A0A6J4LV16</accession>
<feature type="domain" description="NAD-dependent epimerase/dehydratase" evidence="2">
    <location>
        <begin position="4"/>
        <end position="211"/>
    </location>
</feature>
<gene>
    <name evidence="3" type="ORF">AVDCRST_MAG72-849</name>
</gene>
<protein>
    <submittedName>
        <fullName evidence="3">NAD-dependent epimerase/dehydratase</fullName>
    </submittedName>
</protein>
<reference evidence="3" key="1">
    <citation type="submission" date="2020-02" db="EMBL/GenBank/DDBJ databases">
        <authorList>
            <person name="Meier V. D."/>
        </authorList>
    </citation>
    <scope>NUCLEOTIDE SEQUENCE</scope>
    <source>
        <strain evidence="3">AVDCRST_MAG72</strain>
    </source>
</reference>
<dbReference type="Pfam" id="PF01370">
    <property type="entry name" value="Epimerase"/>
    <property type="match status" value="1"/>
</dbReference>
<evidence type="ECO:0000259" key="2">
    <source>
        <dbReference type="Pfam" id="PF01370"/>
    </source>
</evidence>
<feature type="region of interest" description="Disordered" evidence="1">
    <location>
        <begin position="103"/>
        <end position="125"/>
    </location>
</feature>
<dbReference type="InterPro" id="IPR001509">
    <property type="entry name" value="Epimerase_deHydtase"/>
</dbReference>
<dbReference type="AlphaFoldDB" id="A0A6J4LV16"/>
<dbReference type="Gene3D" id="3.40.50.720">
    <property type="entry name" value="NAD(P)-binding Rossmann-like Domain"/>
    <property type="match status" value="1"/>
</dbReference>
<name>A0A6J4LV16_9ACTN</name>
<proteinExistence type="predicted"/>